<sequence length="117" mass="12688">MAIKTLREQSYLVLLALAPEPLYGYGIIAAVRELSEGRVKLGAGTLYGALDRLADDGLVVLDHEEVVDGRFRRYYALTGAGREALDAETERLAALAAKARRRLIDSGSRPRTSPGMA</sequence>
<gene>
    <name evidence="2" type="ORF">F8566_49285</name>
</gene>
<dbReference type="OrthoDB" id="122286at2"/>
<dbReference type="Pfam" id="PF03551">
    <property type="entry name" value="PadR"/>
    <property type="match status" value="1"/>
</dbReference>
<dbReference type="Gene3D" id="1.10.10.10">
    <property type="entry name" value="Winged helix-like DNA-binding domain superfamily/Winged helix DNA-binding domain"/>
    <property type="match status" value="1"/>
</dbReference>
<dbReference type="EMBL" id="WBMT01000041">
    <property type="protein sequence ID" value="KAB2337891.1"/>
    <property type="molecule type" value="Genomic_DNA"/>
</dbReference>
<protein>
    <submittedName>
        <fullName evidence="2">Helix-turn-helix transcriptional regulator</fullName>
    </submittedName>
</protein>
<keyword evidence="3" id="KW-1185">Reference proteome</keyword>
<dbReference type="InterPro" id="IPR036388">
    <property type="entry name" value="WH-like_DNA-bd_sf"/>
</dbReference>
<dbReference type="SUPFAM" id="SSF46785">
    <property type="entry name" value="Winged helix' DNA-binding domain"/>
    <property type="match status" value="1"/>
</dbReference>
<evidence type="ECO:0000313" key="3">
    <source>
        <dbReference type="Proteomes" id="UP000468735"/>
    </source>
</evidence>
<dbReference type="AlphaFoldDB" id="A0A6H9Y8V1"/>
<evidence type="ECO:0000313" key="2">
    <source>
        <dbReference type="EMBL" id="KAB2337891.1"/>
    </source>
</evidence>
<dbReference type="InterPro" id="IPR052509">
    <property type="entry name" value="Metal_resp_DNA-bind_regulator"/>
</dbReference>
<dbReference type="PANTHER" id="PTHR33169">
    <property type="entry name" value="PADR-FAMILY TRANSCRIPTIONAL REGULATOR"/>
    <property type="match status" value="1"/>
</dbReference>
<organism evidence="2 3">
    <name type="scientific">Actinomadura rudentiformis</name>
    <dbReference type="NCBI Taxonomy" id="359158"/>
    <lineage>
        <taxon>Bacteria</taxon>
        <taxon>Bacillati</taxon>
        <taxon>Actinomycetota</taxon>
        <taxon>Actinomycetes</taxon>
        <taxon>Streptosporangiales</taxon>
        <taxon>Thermomonosporaceae</taxon>
        <taxon>Actinomadura</taxon>
    </lineage>
</organism>
<comment type="caution">
    <text evidence="2">The sequence shown here is derived from an EMBL/GenBank/DDBJ whole genome shotgun (WGS) entry which is preliminary data.</text>
</comment>
<dbReference type="RefSeq" id="WP_151571387.1">
    <property type="nucleotide sequence ID" value="NZ_WBMT01000041.1"/>
</dbReference>
<accession>A0A6H9Y8V1</accession>
<dbReference type="InterPro" id="IPR036390">
    <property type="entry name" value="WH_DNA-bd_sf"/>
</dbReference>
<dbReference type="PANTHER" id="PTHR33169:SF13">
    <property type="entry name" value="PADR-FAMILY TRANSCRIPTIONAL REGULATOR"/>
    <property type="match status" value="1"/>
</dbReference>
<feature type="domain" description="Transcription regulator PadR N-terminal" evidence="1">
    <location>
        <begin position="13"/>
        <end position="86"/>
    </location>
</feature>
<name>A0A6H9Y8V1_9ACTN</name>
<evidence type="ECO:0000259" key="1">
    <source>
        <dbReference type="Pfam" id="PF03551"/>
    </source>
</evidence>
<dbReference type="Proteomes" id="UP000468735">
    <property type="component" value="Unassembled WGS sequence"/>
</dbReference>
<reference evidence="2 3" key="1">
    <citation type="submission" date="2019-09" db="EMBL/GenBank/DDBJ databases">
        <title>Actinomadura physcomitrii sp. nov., a novel actinomycete isolated from moss [Physcomitrium sphaericum (Ludw) Fuernr].</title>
        <authorList>
            <person name="Zhuang X."/>
            <person name="Liu C."/>
        </authorList>
    </citation>
    <scope>NUCLEOTIDE SEQUENCE [LARGE SCALE GENOMIC DNA]</scope>
    <source>
        <strain evidence="2 3">HMC1</strain>
    </source>
</reference>
<proteinExistence type="predicted"/>
<dbReference type="InterPro" id="IPR005149">
    <property type="entry name" value="Tscrpt_reg_PadR_N"/>
</dbReference>